<sequence length="95" mass="10768">RVGDLHAFLVNETCLEFGPADSHVTLRPWPGYVPKVLTTPFQDQVVNLHALPPEEADPALALLCPVRALRIYVDCTRSFRHSEKFALEVSRREML</sequence>
<protein>
    <submittedName>
        <fullName evidence="1">Uncharacterized protein</fullName>
    </submittedName>
</protein>
<gene>
    <name evidence="1" type="ORF">M9458_041240</name>
</gene>
<accession>A0ABD0NJF2</accession>
<evidence type="ECO:0000313" key="1">
    <source>
        <dbReference type="EMBL" id="KAL0161844.1"/>
    </source>
</evidence>
<keyword evidence="2" id="KW-1185">Reference proteome</keyword>
<organism evidence="1 2">
    <name type="scientific">Cirrhinus mrigala</name>
    <name type="common">Mrigala</name>
    <dbReference type="NCBI Taxonomy" id="683832"/>
    <lineage>
        <taxon>Eukaryota</taxon>
        <taxon>Metazoa</taxon>
        <taxon>Chordata</taxon>
        <taxon>Craniata</taxon>
        <taxon>Vertebrata</taxon>
        <taxon>Euteleostomi</taxon>
        <taxon>Actinopterygii</taxon>
        <taxon>Neopterygii</taxon>
        <taxon>Teleostei</taxon>
        <taxon>Ostariophysi</taxon>
        <taxon>Cypriniformes</taxon>
        <taxon>Cyprinidae</taxon>
        <taxon>Labeoninae</taxon>
        <taxon>Labeonini</taxon>
        <taxon>Cirrhinus</taxon>
    </lineage>
</organism>
<dbReference type="AlphaFoldDB" id="A0ABD0NJF2"/>
<comment type="caution">
    <text evidence="1">The sequence shown here is derived from an EMBL/GenBank/DDBJ whole genome shotgun (WGS) entry which is preliminary data.</text>
</comment>
<dbReference type="Proteomes" id="UP001529510">
    <property type="component" value="Unassembled WGS sequence"/>
</dbReference>
<feature type="non-terminal residue" evidence="1">
    <location>
        <position position="95"/>
    </location>
</feature>
<dbReference type="EMBL" id="JAMKFB020000021">
    <property type="protein sequence ID" value="KAL0161844.1"/>
    <property type="molecule type" value="Genomic_DNA"/>
</dbReference>
<evidence type="ECO:0000313" key="2">
    <source>
        <dbReference type="Proteomes" id="UP001529510"/>
    </source>
</evidence>
<name>A0ABD0NJF2_CIRMR</name>
<reference evidence="1 2" key="1">
    <citation type="submission" date="2024-05" db="EMBL/GenBank/DDBJ databases">
        <title>Genome sequencing and assembly of Indian major carp, Cirrhinus mrigala (Hamilton, 1822).</title>
        <authorList>
            <person name="Mohindra V."/>
            <person name="Chowdhury L.M."/>
            <person name="Lal K."/>
            <person name="Jena J.K."/>
        </authorList>
    </citation>
    <scope>NUCLEOTIDE SEQUENCE [LARGE SCALE GENOMIC DNA]</scope>
    <source>
        <strain evidence="1">CM1030</strain>
        <tissue evidence="1">Blood</tissue>
    </source>
</reference>
<feature type="non-terminal residue" evidence="1">
    <location>
        <position position="1"/>
    </location>
</feature>
<proteinExistence type="predicted"/>